<proteinExistence type="predicted"/>
<feature type="region of interest" description="Disordered" evidence="1">
    <location>
        <begin position="142"/>
        <end position="176"/>
    </location>
</feature>
<evidence type="ECO:0000256" key="1">
    <source>
        <dbReference type="SAM" id="MobiDB-lite"/>
    </source>
</evidence>
<dbReference type="EMBL" id="JAGPXF010000001">
    <property type="protein sequence ID" value="KAH7261559.1"/>
    <property type="molecule type" value="Genomic_DNA"/>
</dbReference>
<keyword evidence="2" id="KW-0732">Signal</keyword>
<evidence type="ECO:0000313" key="3">
    <source>
        <dbReference type="EMBL" id="KAH7261559.1"/>
    </source>
</evidence>
<dbReference type="Proteomes" id="UP000813427">
    <property type="component" value="Unassembled WGS sequence"/>
</dbReference>
<feature type="chain" id="PRO_5035461812" evidence="2">
    <location>
        <begin position="18"/>
        <end position="207"/>
    </location>
</feature>
<evidence type="ECO:0000256" key="2">
    <source>
        <dbReference type="SAM" id="SignalP"/>
    </source>
</evidence>
<protein>
    <submittedName>
        <fullName evidence="3">Uncharacterized protein</fullName>
    </submittedName>
</protein>
<accession>A0A8K0S366</accession>
<feature type="signal peptide" evidence="2">
    <location>
        <begin position="1"/>
        <end position="17"/>
    </location>
</feature>
<feature type="compositionally biased region" description="Polar residues" evidence="1">
    <location>
        <begin position="165"/>
        <end position="176"/>
    </location>
</feature>
<dbReference type="AlphaFoldDB" id="A0A8K0S366"/>
<reference evidence="3" key="1">
    <citation type="journal article" date="2021" name="Nat. Commun.">
        <title>Genetic determinants of endophytism in the Arabidopsis root mycobiome.</title>
        <authorList>
            <person name="Mesny F."/>
            <person name="Miyauchi S."/>
            <person name="Thiergart T."/>
            <person name="Pickel B."/>
            <person name="Atanasova L."/>
            <person name="Karlsson M."/>
            <person name="Huettel B."/>
            <person name="Barry K.W."/>
            <person name="Haridas S."/>
            <person name="Chen C."/>
            <person name="Bauer D."/>
            <person name="Andreopoulos W."/>
            <person name="Pangilinan J."/>
            <person name="LaButti K."/>
            <person name="Riley R."/>
            <person name="Lipzen A."/>
            <person name="Clum A."/>
            <person name="Drula E."/>
            <person name="Henrissat B."/>
            <person name="Kohler A."/>
            <person name="Grigoriev I.V."/>
            <person name="Martin F.M."/>
            <person name="Hacquard S."/>
        </authorList>
    </citation>
    <scope>NUCLEOTIDE SEQUENCE</scope>
    <source>
        <strain evidence="3">MPI-SDFR-AT-0068</strain>
    </source>
</reference>
<sequence>MHICLFFLIGTCRLVYGQVVSPYPISDCNNPAGTELQCANQSGCCALAGACCAGGCCPSTAICVNSDTSNEQCCDISDDSRCGAAVTDSAPSCPSAVKIHPSKQCVGVEDDWYCPWDSLCNYASGGCMGGKVRRDNCDVPATATASEPESETDSFIDDTADVTDDSSYPTNLGDTSSSALQTGKFVAVSVKTLLALLLTWASVFIGL</sequence>
<evidence type="ECO:0000313" key="4">
    <source>
        <dbReference type="Proteomes" id="UP000813427"/>
    </source>
</evidence>
<keyword evidence="4" id="KW-1185">Reference proteome</keyword>
<feature type="compositionally biased region" description="Acidic residues" evidence="1">
    <location>
        <begin position="148"/>
        <end position="164"/>
    </location>
</feature>
<organism evidence="3 4">
    <name type="scientific">Fusarium tricinctum</name>
    <dbReference type="NCBI Taxonomy" id="61284"/>
    <lineage>
        <taxon>Eukaryota</taxon>
        <taxon>Fungi</taxon>
        <taxon>Dikarya</taxon>
        <taxon>Ascomycota</taxon>
        <taxon>Pezizomycotina</taxon>
        <taxon>Sordariomycetes</taxon>
        <taxon>Hypocreomycetidae</taxon>
        <taxon>Hypocreales</taxon>
        <taxon>Nectriaceae</taxon>
        <taxon>Fusarium</taxon>
        <taxon>Fusarium tricinctum species complex</taxon>
    </lineage>
</organism>
<name>A0A8K0S366_9HYPO</name>
<gene>
    <name evidence="3" type="ORF">BKA59DRAFT_461523</name>
</gene>
<comment type="caution">
    <text evidence="3">The sequence shown here is derived from an EMBL/GenBank/DDBJ whole genome shotgun (WGS) entry which is preliminary data.</text>
</comment>